<evidence type="ECO:0008006" key="5">
    <source>
        <dbReference type="Google" id="ProtNLM"/>
    </source>
</evidence>
<dbReference type="Proteomes" id="UP000078512">
    <property type="component" value="Unassembled WGS sequence"/>
</dbReference>
<evidence type="ECO:0000313" key="4">
    <source>
        <dbReference type="Proteomes" id="UP000078512"/>
    </source>
</evidence>
<reference evidence="3 4" key="1">
    <citation type="submission" date="2016-05" db="EMBL/GenBank/DDBJ databases">
        <title>Genome sequencing reveals origins of a unique bacterial endosymbiosis in the earliest lineages of terrestrial Fungi.</title>
        <authorList>
            <consortium name="DOE Joint Genome Institute"/>
            <person name="Uehling J."/>
            <person name="Gryganskyi A."/>
            <person name="Hameed K."/>
            <person name="Tschaplinski T."/>
            <person name="Misztal P."/>
            <person name="Wu S."/>
            <person name="Desiro A."/>
            <person name="Vande Pol N."/>
            <person name="Du Z.-Y."/>
            <person name="Zienkiewicz A."/>
            <person name="Zienkiewicz K."/>
            <person name="Morin E."/>
            <person name="Tisserant E."/>
            <person name="Splivallo R."/>
            <person name="Hainaut M."/>
            <person name="Henrissat B."/>
            <person name="Ohm R."/>
            <person name="Kuo A."/>
            <person name="Yan J."/>
            <person name="Lipzen A."/>
            <person name="Nolan M."/>
            <person name="Labutti K."/>
            <person name="Barry K."/>
            <person name="Goldstein A."/>
            <person name="Labbe J."/>
            <person name="Schadt C."/>
            <person name="Tuskan G."/>
            <person name="Grigoriev I."/>
            <person name="Martin F."/>
            <person name="Vilgalys R."/>
            <person name="Bonito G."/>
        </authorList>
    </citation>
    <scope>NUCLEOTIDE SEQUENCE [LARGE SCALE GENOMIC DNA]</scope>
    <source>
        <strain evidence="3 4">AG-77</strain>
    </source>
</reference>
<dbReference type="AlphaFoldDB" id="A0A197JNI7"/>
<keyword evidence="2" id="KW-1133">Transmembrane helix</keyword>
<keyword evidence="4" id="KW-1185">Reference proteome</keyword>
<proteinExistence type="predicted"/>
<protein>
    <recommendedName>
        <fullName evidence="5">Zinc-binding domain-containing protein</fullName>
    </recommendedName>
</protein>
<evidence type="ECO:0000256" key="2">
    <source>
        <dbReference type="SAM" id="Phobius"/>
    </source>
</evidence>
<feature type="compositionally biased region" description="Polar residues" evidence="1">
    <location>
        <begin position="197"/>
        <end position="212"/>
    </location>
</feature>
<accession>A0A197JNI7</accession>
<gene>
    <name evidence="3" type="ORF">K457DRAFT_1909282</name>
</gene>
<dbReference type="OrthoDB" id="8121437at2759"/>
<dbReference type="EMBL" id="KV442071">
    <property type="protein sequence ID" value="OAQ26041.1"/>
    <property type="molecule type" value="Genomic_DNA"/>
</dbReference>
<feature type="transmembrane region" description="Helical" evidence="2">
    <location>
        <begin position="28"/>
        <end position="53"/>
    </location>
</feature>
<feature type="transmembrane region" description="Helical" evidence="2">
    <location>
        <begin position="93"/>
        <end position="116"/>
    </location>
</feature>
<sequence>MPSSSFWFLALVGTPILACSFLKEYTFTYILVLLTTGLLLNCCSFWFLALAGIPIFACSSLKEYTFTYVLVLFTTELLSYFSFWFLALVGTPILAYSSLNEYTFTYILVLLTTNLLRSSCSDNYPHYQASPYQGTHYRTVTSLKPSYDSLYNNSMQWHPVLGYHPVYTLPPPKYDESFTNADDFVANDDDIRTRYNNPYSRCDVPTQNNTRKPSPLPSSVYEHSLDPQTYCGQGLHEHVARHAVDRYQYHRGLSGASSSSYVIRDQTRCVLGWFTCKYPYCPSLNQRKDQRTWRSGSICVRVLVSCNDKYQTIIHAQQCNACDQFVQPVIDGDVYARKIVGALDLWTGRRAREAPNTDFVKTSPHDCARCYGCQKGICPRRG</sequence>
<feature type="transmembrane region" description="Helical" evidence="2">
    <location>
        <begin position="65"/>
        <end position="87"/>
    </location>
</feature>
<name>A0A197JNI7_9FUNG</name>
<keyword evidence="2" id="KW-0812">Transmembrane</keyword>
<feature type="region of interest" description="Disordered" evidence="1">
    <location>
        <begin position="197"/>
        <end position="219"/>
    </location>
</feature>
<organism evidence="3 4">
    <name type="scientific">Linnemannia elongata AG-77</name>
    <dbReference type="NCBI Taxonomy" id="1314771"/>
    <lineage>
        <taxon>Eukaryota</taxon>
        <taxon>Fungi</taxon>
        <taxon>Fungi incertae sedis</taxon>
        <taxon>Mucoromycota</taxon>
        <taxon>Mortierellomycotina</taxon>
        <taxon>Mortierellomycetes</taxon>
        <taxon>Mortierellales</taxon>
        <taxon>Mortierellaceae</taxon>
        <taxon>Linnemannia</taxon>
    </lineage>
</organism>
<keyword evidence="2" id="KW-0472">Membrane</keyword>
<evidence type="ECO:0000256" key="1">
    <source>
        <dbReference type="SAM" id="MobiDB-lite"/>
    </source>
</evidence>
<evidence type="ECO:0000313" key="3">
    <source>
        <dbReference type="EMBL" id="OAQ26041.1"/>
    </source>
</evidence>